<dbReference type="InterPro" id="IPR025396">
    <property type="entry name" value="DUF4302"/>
</dbReference>
<sequence>MKRLLYILMVVCVCCLTACTPEEDEIFGQTSAQRINEKMSEELAVLTAAPNGWLMEYYPSSAQSYGGYNVLVKFTEDGNATVAADIINSPAATSTSTFRLKEQAGPTLTFDTLNEIFHIFSDPNNSLGIGNVGLGMEGDYEFTIMSATAEEVVLRGKKTENTIVMTPMPEDVSWESYLTQIQQIEAASNQYSLYKITLDGVEYSIARTYRTLSVSHMEEDETVTETFSYIQTPDSWKFYSPLTLGDKTFDELVYDESTGCYGASDGAFVMENVVPPLNQAFVNGLWFVAYSQLGSYAQLYFDQVKDLYATDPNLTGEQLYFFAMGTEGGHFGAYFGSLASGGYYAGQLYYNYSLEGDDVIAMQFAVDGDNNGIFYHNVGFAYLLMPFGYSSPVTFKVTADNAGSPTTITLTDQNNPYNVITLTQEPVYFPFDN</sequence>
<dbReference type="AlphaFoldDB" id="A0A948TLJ8"/>
<feature type="signal peptide" evidence="1">
    <location>
        <begin position="1"/>
        <end position="20"/>
    </location>
</feature>
<evidence type="ECO:0000256" key="1">
    <source>
        <dbReference type="SAM" id="SignalP"/>
    </source>
</evidence>
<gene>
    <name evidence="2" type="ORF">H9928_03885</name>
</gene>
<dbReference type="Proteomes" id="UP000784286">
    <property type="component" value="Unassembled WGS sequence"/>
</dbReference>
<dbReference type="EMBL" id="JAHLFJ010000038">
    <property type="protein sequence ID" value="MBU3855692.1"/>
    <property type="molecule type" value="Genomic_DNA"/>
</dbReference>
<dbReference type="Pfam" id="PF14135">
    <property type="entry name" value="DUF4302"/>
    <property type="match status" value="1"/>
</dbReference>
<evidence type="ECO:0000313" key="2">
    <source>
        <dbReference type="EMBL" id="MBU3855692.1"/>
    </source>
</evidence>
<keyword evidence="1" id="KW-0732">Signal</keyword>
<name>A0A948TLJ8_9BACT</name>
<comment type="caution">
    <text evidence="2">The sequence shown here is derived from an EMBL/GenBank/DDBJ whole genome shotgun (WGS) entry which is preliminary data.</text>
</comment>
<reference evidence="2" key="2">
    <citation type="submission" date="2021-04" db="EMBL/GenBank/DDBJ databases">
        <authorList>
            <person name="Gilroy R."/>
        </authorList>
    </citation>
    <scope>NUCLEOTIDE SEQUENCE</scope>
    <source>
        <strain evidence="2">8470</strain>
    </source>
</reference>
<evidence type="ECO:0000313" key="3">
    <source>
        <dbReference type="Proteomes" id="UP000784286"/>
    </source>
</evidence>
<reference evidence="2" key="1">
    <citation type="journal article" date="2021" name="PeerJ">
        <title>Extensive microbial diversity within the chicken gut microbiome revealed by metagenomics and culture.</title>
        <authorList>
            <person name="Gilroy R."/>
            <person name="Ravi A."/>
            <person name="Getino M."/>
            <person name="Pursley I."/>
            <person name="Horton D.L."/>
            <person name="Alikhan N.F."/>
            <person name="Baker D."/>
            <person name="Gharbi K."/>
            <person name="Hall N."/>
            <person name="Watson M."/>
            <person name="Adriaenssens E.M."/>
            <person name="Foster-Nyarko E."/>
            <person name="Jarju S."/>
            <person name="Secka A."/>
            <person name="Antonio M."/>
            <person name="Oren A."/>
            <person name="Chaudhuri R.R."/>
            <person name="La Ragione R."/>
            <person name="Hildebrand F."/>
            <person name="Pallen M.J."/>
        </authorList>
    </citation>
    <scope>NUCLEOTIDE SEQUENCE</scope>
    <source>
        <strain evidence="2">8470</strain>
    </source>
</reference>
<accession>A0A948TLJ8</accession>
<feature type="chain" id="PRO_5037787193" evidence="1">
    <location>
        <begin position="21"/>
        <end position="433"/>
    </location>
</feature>
<organism evidence="2 3">
    <name type="scientific">Candidatus Phocaeicola excrementipullorum</name>
    <dbReference type="NCBI Taxonomy" id="2838731"/>
    <lineage>
        <taxon>Bacteria</taxon>
        <taxon>Pseudomonadati</taxon>
        <taxon>Bacteroidota</taxon>
        <taxon>Bacteroidia</taxon>
        <taxon>Bacteroidales</taxon>
        <taxon>Bacteroidaceae</taxon>
        <taxon>Phocaeicola</taxon>
    </lineage>
</organism>
<proteinExistence type="predicted"/>
<protein>
    <submittedName>
        <fullName evidence="2">DUF4302 domain-containing protein</fullName>
    </submittedName>
</protein>